<sequence length="166" mass="17816">MCMSKQTKTHIKKDVALNVFLNVVLNAGISWMLLKGGETLIWGGDKGFVGDLLATAFLMPFIVTLIMIAVQRKKVRAGKRDAVALNTGAPLMSLLARFPRSLFKNGLLFGGAGMLILAPITLLGLWIVGVETFSPGTYSVFKGLWAGVIAGILVPMMILVGLRQGK</sequence>
<proteinExistence type="predicted"/>
<name>A0ABP9EXT8_9GAMM</name>
<feature type="transmembrane region" description="Helical" evidence="1">
    <location>
        <begin position="140"/>
        <end position="162"/>
    </location>
</feature>
<organism evidence="2 3">
    <name type="scientific">Ferrimonas pelagia</name>
    <dbReference type="NCBI Taxonomy" id="1177826"/>
    <lineage>
        <taxon>Bacteria</taxon>
        <taxon>Pseudomonadati</taxon>
        <taxon>Pseudomonadota</taxon>
        <taxon>Gammaproteobacteria</taxon>
        <taxon>Alteromonadales</taxon>
        <taxon>Ferrimonadaceae</taxon>
        <taxon>Ferrimonas</taxon>
    </lineage>
</organism>
<feature type="transmembrane region" description="Helical" evidence="1">
    <location>
        <begin position="107"/>
        <end position="128"/>
    </location>
</feature>
<keyword evidence="3" id="KW-1185">Reference proteome</keyword>
<reference evidence="3" key="1">
    <citation type="journal article" date="2019" name="Int. J. Syst. Evol. Microbiol.">
        <title>The Global Catalogue of Microorganisms (GCM) 10K type strain sequencing project: providing services to taxonomists for standard genome sequencing and annotation.</title>
        <authorList>
            <consortium name="The Broad Institute Genomics Platform"/>
            <consortium name="The Broad Institute Genome Sequencing Center for Infectious Disease"/>
            <person name="Wu L."/>
            <person name="Ma J."/>
        </authorList>
    </citation>
    <scope>NUCLEOTIDE SEQUENCE [LARGE SCALE GENOMIC DNA]</scope>
    <source>
        <strain evidence="3">JCM 18401</strain>
    </source>
</reference>
<keyword evidence="1" id="KW-0472">Membrane</keyword>
<feature type="transmembrane region" description="Helical" evidence="1">
    <location>
        <begin position="53"/>
        <end position="70"/>
    </location>
</feature>
<keyword evidence="1" id="KW-1133">Transmembrane helix</keyword>
<protein>
    <submittedName>
        <fullName evidence="2">Uncharacterized protein</fullName>
    </submittedName>
</protein>
<comment type="caution">
    <text evidence="2">The sequence shown here is derived from an EMBL/GenBank/DDBJ whole genome shotgun (WGS) entry which is preliminary data.</text>
</comment>
<gene>
    <name evidence="2" type="ORF">GCM10023333_23990</name>
</gene>
<evidence type="ECO:0000313" key="2">
    <source>
        <dbReference type="EMBL" id="GAA4889931.1"/>
    </source>
</evidence>
<feature type="transmembrane region" description="Helical" evidence="1">
    <location>
        <begin position="15"/>
        <end position="33"/>
    </location>
</feature>
<accession>A0ABP9EXT8</accession>
<evidence type="ECO:0000256" key="1">
    <source>
        <dbReference type="SAM" id="Phobius"/>
    </source>
</evidence>
<dbReference type="Proteomes" id="UP001499988">
    <property type="component" value="Unassembled WGS sequence"/>
</dbReference>
<keyword evidence="1" id="KW-0812">Transmembrane</keyword>
<evidence type="ECO:0000313" key="3">
    <source>
        <dbReference type="Proteomes" id="UP001499988"/>
    </source>
</evidence>
<dbReference type="EMBL" id="BAABJZ010000081">
    <property type="protein sequence ID" value="GAA4889931.1"/>
    <property type="molecule type" value="Genomic_DNA"/>
</dbReference>